<name>A0AAV7Z0B1_9EUKA</name>
<gene>
    <name evidence="2" type="ORF">M0812_22055</name>
</gene>
<organism evidence="2 3">
    <name type="scientific">Anaeramoeba flamelloides</name>
    <dbReference type="NCBI Taxonomy" id="1746091"/>
    <lineage>
        <taxon>Eukaryota</taxon>
        <taxon>Metamonada</taxon>
        <taxon>Anaeramoebidae</taxon>
        <taxon>Anaeramoeba</taxon>
    </lineage>
</organism>
<protein>
    <submittedName>
        <fullName evidence="2">Uncharacterized protein</fullName>
    </submittedName>
</protein>
<feature type="region of interest" description="Disordered" evidence="1">
    <location>
        <begin position="270"/>
        <end position="319"/>
    </location>
</feature>
<reference evidence="2" key="1">
    <citation type="submission" date="2022-08" db="EMBL/GenBank/DDBJ databases">
        <title>Novel sulphate-reducing endosymbionts in the free-living metamonad Anaeramoeba.</title>
        <authorList>
            <person name="Jerlstrom-Hultqvist J."/>
            <person name="Cepicka I."/>
            <person name="Gallot-Lavallee L."/>
            <person name="Salas-Leiva D."/>
            <person name="Curtis B.A."/>
            <person name="Zahonova K."/>
            <person name="Pipaliya S."/>
            <person name="Dacks J."/>
            <person name="Roger A.J."/>
        </authorList>
    </citation>
    <scope>NUCLEOTIDE SEQUENCE</scope>
    <source>
        <strain evidence="2">Busselton2</strain>
    </source>
</reference>
<dbReference type="AlphaFoldDB" id="A0AAV7Z0B1"/>
<accession>A0AAV7Z0B1</accession>
<evidence type="ECO:0000313" key="3">
    <source>
        <dbReference type="Proteomes" id="UP001146793"/>
    </source>
</evidence>
<feature type="compositionally biased region" description="Polar residues" evidence="1">
    <location>
        <begin position="302"/>
        <end position="319"/>
    </location>
</feature>
<proteinExistence type="predicted"/>
<dbReference type="EMBL" id="JANTQA010000047">
    <property type="protein sequence ID" value="KAJ3433104.1"/>
    <property type="molecule type" value="Genomic_DNA"/>
</dbReference>
<feature type="compositionally biased region" description="Low complexity" evidence="1">
    <location>
        <begin position="270"/>
        <end position="301"/>
    </location>
</feature>
<evidence type="ECO:0000256" key="1">
    <source>
        <dbReference type="SAM" id="MobiDB-lite"/>
    </source>
</evidence>
<evidence type="ECO:0000313" key="2">
    <source>
        <dbReference type="EMBL" id="KAJ3433104.1"/>
    </source>
</evidence>
<dbReference type="Proteomes" id="UP001146793">
    <property type="component" value="Unassembled WGS sequence"/>
</dbReference>
<sequence length="455" mass="53979">MGNHNFTHVSKKRDFNRLQSRLNLSRELICLVDTDCKFRFFNHKLIQFLRSGSNKTKKPNRLNDLKPGIQTHLENLDNEETVKRQIKNWSMTRSKMLCLYWQILDSRNEIQWLYLSITVISVSKEIMVQVVCQLTEKPRGLIKTQRNLTVYKMDHCSGTLSHNSMRKNDFREEIVKKNVKERLLEKRIENKQTTKNEKRIENEIPTQKTRKRKIKKQAIKLKKGIEIDNNSQYEKEAKFEYEFENKYEDIFEIGLSNFSSGTSSKYSFQNQNNNFTNKQKETTTLTQTSSQTSWGSNTSTNFSQSLNDQNKSSSQGISVPQTEDMEQFLEIEENWDSEVTNLKSLLRNSHCTEIERKGIPMVNHLQNLFYGSKKKNTKFIQQLLEKNRNLKTQHSRKYESLEEHLQKRLTDYENIRSQYKLLLEENNYLKSLLVANSKKNTQKILKKEKKKKIKF</sequence>
<comment type="caution">
    <text evidence="2">The sequence shown here is derived from an EMBL/GenBank/DDBJ whole genome shotgun (WGS) entry which is preliminary data.</text>
</comment>